<keyword evidence="2" id="KW-1185">Reference proteome</keyword>
<name>A0A7Y0HWA2_9BIFI</name>
<dbReference type="AlphaFoldDB" id="A0A7Y0HWA2"/>
<accession>A0A7Y0HWA2</accession>
<sequence>MTMEYYRYERFDTANNKEVWRRVPGWRLWFAWLRELILYVLHGCKHNRYWHAVHYCGWKFWYWYPIWLYCRSGKHGDLRTLDMLDFNQEVIK</sequence>
<dbReference type="Proteomes" id="UP000543419">
    <property type="component" value="Unassembled WGS sequence"/>
</dbReference>
<gene>
    <name evidence="1" type="ORF">G1C97_1080</name>
</gene>
<evidence type="ECO:0000313" key="1">
    <source>
        <dbReference type="EMBL" id="NMM98131.1"/>
    </source>
</evidence>
<organism evidence="1 2">
    <name type="scientific">Bifidobacterium olomucense</name>
    <dbReference type="NCBI Taxonomy" id="2675324"/>
    <lineage>
        <taxon>Bacteria</taxon>
        <taxon>Bacillati</taxon>
        <taxon>Actinomycetota</taxon>
        <taxon>Actinomycetes</taxon>
        <taxon>Bifidobacteriales</taxon>
        <taxon>Bifidobacteriaceae</taxon>
        <taxon>Bifidobacterium</taxon>
    </lineage>
</organism>
<proteinExistence type="predicted"/>
<dbReference type="EMBL" id="JAAIIG010000003">
    <property type="protein sequence ID" value="NMM98131.1"/>
    <property type="molecule type" value="Genomic_DNA"/>
</dbReference>
<dbReference type="RefSeq" id="WP_169240874.1">
    <property type="nucleotide sequence ID" value="NZ_JAAIIG010000003.1"/>
</dbReference>
<evidence type="ECO:0000313" key="2">
    <source>
        <dbReference type="Proteomes" id="UP000543419"/>
    </source>
</evidence>
<protein>
    <submittedName>
        <fullName evidence="1">Uncharacterized protein</fullName>
    </submittedName>
</protein>
<comment type="caution">
    <text evidence="1">The sequence shown here is derived from an EMBL/GenBank/DDBJ whole genome shotgun (WGS) entry which is preliminary data.</text>
</comment>
<reference evidence="1 2" key="1">
    <citation type="submission" date="2020-02" db="EMBL/GenBank/DDBJ databases">
        <title>Characterization of phylogenetic diversity of novel bifidobacterial species isolated in Czech ZOOs.</title>
        <authorList>
            <person name="Lugli G.A."/>
            <person name="Vera N.B."/>
            <person name="Ventura M."/>
        </authorList>
    </citation>
    <scope>NUCLEOTIDE SEQUENCE [LARGE SCALE GENOMIC DNA]</scope>
    <source>
        <strain evidence="1 2">DSM 109959</strain>
    </source>
</reference>